<dbReference type="WBParaSite" id="jg8599">
    <property type="protein sequence ID" value="jg8599"/>
    <property type="gene ID" value="jg8599"/>
</dbReference>
<evidence type="ECO:0000313" key="1">
    <source>
        <dbReference type="Proteomes" id="UP000887574"/>
    </source>
</evidence>
<reference evidence="2" key="1">
    <citation type="submission" date="2022-11" db="UniProtKB">
        <authorList>
            <consortium name="WormBaseParasite"/>
        </authorList>
    </citation>
    <scope>IDENTIFICATION</scope>
</reference>
<dbReference type="Proteomes" id="UP000887574">
    <property type="component" value="Unplaced"/>
</dbReference>
<name>A0A915EQ26_9BILA</name>
<accession>A0A915EQ26</accession>
<protein>
    <submittedName>
        <fullName evidence="2">Uncharacterized protein</fullName>
    </submittedName>
</protein>
<sequence length="115" mass="13220">MPFLRQIQNFSAYQKKSDLSPSTLETCVTMLRPSKMCLLMKLRHIALASNENGWCYEVFFRGIKGGNYNQSVVMADGDQASHWANLRKKMKILGIPKEVRRPLYSDTDVLQQAHQ</sequence>
<keyword evidence="1" id="KW-1185">Reference proteome</keyword>
<organism evidence="1 2">
    <name type="scientific">Ditylenchus dipsaci</name>
    <dbReference type="NCBI Taxonomy" id="166011"/>
    <lineage>
        <taxon>Eukaryota</taxon>
        <taxon>Metazoa</taxon>
        <taxon>Ecdysozoa</taxon>
        <taxon>Nematoda</taxon>
        <taxon>Chromadorea</taxon>
        <taxon>Rhabditida</taxon>
        <taxon>Tylenchina</taxon>
        <taxon>Tylenchomorpha</taxon>
        <taxon>Sphaerularioidea</taxon>
        <taxon>Anguinidae</taxon>
        <taxon>Anguininae</taxon>
        <taxon>Ditylenchus</taxon>
    </lineage>
</organism>
<evidence type="ECO:0000313" key="2">
    <source>
        <dbReference type="WBParaSite" id="jg8599"/>
    </source>
</evidence>
<proteinExistence type="predicted"/>
<dbReference type="AlphaFoldDB" id="A0A915EQ26"/>